<feature type="transmembrane region" description="Helical" evidence="1">
    <location>
        <begin position="14"/>
        <end position="32"/>
    </location>
</feature>
<protein>
    <submittedName>
        <fullName evidence="2">Uncharacterized protein</fullName>
    </submittedName>
</protein>
<dbReference type="RefSeq" id="WP_182040057.1">
    <property type="nucleotide sequence ID" value="NZ_PDLY01000001.1"/>
</dbReference>
<evidence type="ECO:0000313" key="3">
    <source>
        <dbReference type="Proteomes" id="UP000765338"/>
    </source>
</evidence>
<comment type="caution">
    <text evidence="2">The sequence shown here is derived from an EMBL/GenBank/DDBJ whole genome shotgun (WGS) entry which is preliminary data.</text>
</comment>
<evidence type="ECO:0000256" key="1">
    <source>
        <dbReference type="SAM" id="Phobius"/>
    </source>
</evidence>
<keyword evidence="1" id="KW-1133">Transmembrane helix</keyword>
<keyword evidence="3" id="KW-1185">Reference proteome</keyword>
<keyword evidence="1" id="KW-0812">Transmembrane</keyword>
<keyword evidence="1" id="KW-0472">Membrane</keyword>
<proteinExistence type="predicted"/>
<reference evidence="2 3" key="1">
    <citation type="submission" date="2017-10" db="EMBL/GenBank/DDBJ databases">
        <authorList>
            <person name="Jakob F."/>
        </authorList>
    </citation>
    <scope>NUCLEOTIDE SEQUENCE [LARGE SCALE GENOMIC DNA]</scope>
    <source>
        <strain evidence="2 3">TMW 2.1889</strain>
    </source>
</reference>
<dbReference type="Proteomes" id="UP000765338">
    <property type="component" value="Unassembled WGS sequence"/>
</dbReference>
<sequence>MNFSDLLTALPGSVQGYAALLIVVCNLVTVFIRPPAAGSRWVLPYRVISAVALNIGWAANHVRPGQTDKNGHHVFQGPRQP</sequence>
<gene>
    <name evidence="2" type="ORF">CPA56_00230</name>
</gene>
<organism evidence="2 3">
    <name type="scientific">Bombella mellum</name>
    <dbReference type="NCBI Taxonomy" id="2039288"/>
    <lineage>
        <taxon>Bacteria</taxon>
        <taxon>Pseudomonadati</taxon>
        <taxon>Pseudomonadota</taxon>
        <taxon>Alphaproteobacteria</taxon>
        <taxon>Acetobacterales</taxon>
        <taxon>Acetobacteraceae</taxon>
        <taxon>Bombella</taxon>
    </lineage>
</organism>
<evidence type="ECO:0000313" key="2">
    <source>
        <dbReference type="EMBL" id="MBA5726423.1"/>
    </source>
</evidence>
<dbReference type="EMBL" id="PDLY01000001">
    <property type="protein sequence ID" value="MBA5726423.1"/>
    <property type="molecule type" value="Genomic_DNA"/>
</dbReference>
<accession>A0ABR5ZQ14</accession>
<name>A0ABR5ZQ14_9PROT</name>